<organism evidence="1 2">
    <name type="scientific">Caballeronia novacaledonica</name>
    <dbReference type="NCBI Taxonomy" id="1544861"/>
    <lineage>
        <taxon>Bacteria</taxon>
        <taxon>Pseudomonadati</taxon>
        <taxon>Pseudomonadota</taxon>
        <taxon>Betaproteobacteria</taxon>
        <taxon>Burkholderiales</taxon>
        <taxon>Burkholderiaceae</taxon>
        <taxon>Caballeronia</taxon>
    </lineage>
</organism>
<reference evidence="1" key="1">
    <citation type="submission" date="2021-09" db="EMBL/GenBank/DDBJ databases">
        <title>Isolation and characterization of 3-chlorobenzoate degrading bacteria from soils in Shizuoka.</title>
        <authorList>
            <person name="Ifat A."/>
            <person name="Ogawa N."/>
            <person name="Kimbara K."/>
            <person name="Moriuchi R."/>
            <person name="Dohra H."/>
            <person name="Shintani M."/>
        </authorList>
    </citation>
    <scope>NUCLEOTIDE SEQUENCE</scope>
    <source>
        <strain evidence="1">19CS2-2</strain>
    </source>
</reference>
<evidence type="ECO:0000313" key="2">
    <source>
        <dbReference type="Proteomes" id="UP001055013"/>
    </source>
</evidence>
<gene>
    <name evidence="1" type="ORF">CBA19CS22_21205</name>
</gene>
<sequence length="461" mass="50572">MNVLAEPSARAKRFRRVLIANRGEIAVRIIRACRDLGIETVQVYSDADRDSLAVRLADRAVCIGPPRSSESYLNARFIVSAALVHGVDAIHPGYGFLSENAGFAELCEKEGVVFIGPSARVISLMGDKAMARRMAEEAGVPTTPGSRGTVESPTQAREIAREIGYPVLLKAAAGGGGRGMRVVHDPADLDTQFGDASREAKAAFGDGSIYVEKFLTRVRHIEIQILSDGETVLHLGERDCSAQRRNQKLLEESPSPALTEDMRAQIGDAAVRLCRHVGYRSAGTIECILDDASGRFYFMEMNTRVQVEHPVTECVTGIDIVKEQIRIAQGEPLRIAQADVRIHGHAIECRINAEDAARNFAPCPGTVREFHAPGGPGVRVDSHLFSGYRIPPYYDSLVAKLVVWGASREEAIARMRRALGEMRVEGVTTTIPFHLSLLDDPHFARGEIHTRFVEERLLETK</sequence>
<keyword evidence="2" id="KW-1185">Reference proteome</keyword>
<name>A0ACB5QWB3_9BURK</name>
<dbReference type="Proteomes" id="UP001055013">
    <property type="component" value="Unassembled WGS sequence"/>
</dbReference>
<accession>A0ACB5QWB3</accession>
<protein>
    <submittedName>
        <fullName evidence="1">Acetyl-CoA carboxylase biotin carboxylase subunit</fullName>
    </submittedName>
</protein>
<proteinExistence type="predicted"/>
<dbReference type="EMBL" id="BPUR01000012">
    <property type="protein sequence ID" value="GJH19105.1"/>
    <property type="molecule type" value="Genomic_DNA"/>
</dbReference>
<evidence type="ECO:0000313" key="1">
    <source>
        <dbReference type="EMBL" id="GJH19105.1"/>
    </source>
</evidence>
<comment type="caution">
    <text evidence="1">The sequence shown here is derived from an EMBL/GenBank/DDBJ whole genome shotgun (WGS) entry which is preliminary data.</text>
</comment>